<sequence>MDATTQQYDYFDFLNRTPVTKERGSFNIRELAMEIMDSIAGLFGLSKKARIEKLKKIITECLETKYWVYFVEEDRDSHSQTCRWEIGKFHSTSSFTSKGEEWTIMFRAQKKNTSESFMEPLLAWEPCPEDDRLLAYERLAMRLQHQLQVIEHLRKPYENVERSMRCLDVHSWIDNHFYVRTAADWSHMDMSLQERLHPEEEDIIAKDRAMLDAEKFRMEHIIGLVKRLQSIVNLGKVKYRIINEVGWNLSFYRLEIRYRDDPKKDDLTYCTRRFTTLKDCLFDAIKNLNQDICQAEQIYEYNGSRRPSLDQVQRHSSSSWNESSESIQELVNLLCTLPSQYTHSQVPTGEHSTYQKTGESSNERSASASSSNFASDAETTMMQCMANLQLHKDSSNPGNNHHFHSQHNATEDYSQHHRPETIRSTLTHDPIHHTKGRKSASATSHTNIPNSTTLVRCDIPKLPTDPAVPNGRHRLARAPIEHGKPPFKVPHSGEDGYETDIEPVMFSSPSSMEVVQYHREGEGPGSALAVYSSEAETLHGNWDSGFESGVEGAF</sequence>
<feature type="region of interest" description="Disordered" evidence="1">
    <location>
        <begin position="391"/>
        <end position="451"/>
    </location>
</feature>
<feature type="compositionally biased region" description="Basic and acidic residues" evidence="1">
    <location>
        <begin position="409"/>
        <end position="421"/>
    </location>
</feature>
<accession>A0AAN6M0Z7</accession>
<feature type="compositionally biased region" description="Polar residues" evidence="1">
    <location>
        <begin position="344"/>
        <end position="358"/>
    </location>
</feature>
<comment type="caution">
    <text evidence="2">The sequence shown here is derived from an EMBL/GenBank/DDBJ whole genome shotgun (WGS) entry which is preliminary data.</text>
</comment>
<protein>
    <submittedName>
        <fullName evidence="2">Uncharacterized protein</fullName>
    </submittedName>
</protein>
<evidence type="ECO:0000313" key="2">
    <source>
        <dbReference type="EMBL" id="KAK3209264.1"/>
    </source>
</evidence>
<keyword evidence="3" id="KW-1185">Reference proteome</keyword>
<dbReference type="EMBL" id="WVTA01000006">
    <property type="protein sequence ID" value="KAK3209264.1"/>
    <property type="molecule type" value="Genomic_DNA"/>
</dbReference>
<evidence type="ECO:0000256" key="1">
    <source>
        <dbReference type="SAM" id="MobiDB-lite"/>
    </source>
</evidence>
<feature type="compositionally biased region" description="Polar residues" evidence="1">
    <location>
        <begin position="440"/>
        <end position="451"/>
    </location>
</feature>
<gene>
    <name evidence="2" type="ORF">GRF29_69g1266682</name>
</gene>
<feature type="region of interest" description="Disordered" evidence="1">
    <location>
        <begin position="344"/>
        <end position="375"/>
    </location>
</feature>
<reference evidence="2 3" key="1">
    <citation type="submission" date="2021-02" db="EMBL/GenBank/DDBJ databases">
        <title>Genome assembly of Pseudopithomyces chartarum.</title>
        <authorList>
            <person name="Jauregui R."/>
            <person name="Singh J."/>
            <person name="Voisey C."/>
        </authorList>
    </citation>
    <scope>NUCLEOTIDE SEQUENCE [LARGE SCALE GENOMIC DNA]</scope>
    <source>
        <strain evidence="2 3">AGR01</strain>
    </source>
</reference>
<feature type="compositionally biased region" description="Low complexity" evidence="1">
    <location>
        <begin position="359"/>
        <end position="375"/>
    </location>
</feature>
<proteinExistence type="predicted"/>
<dbReference type="AlphaFoldDB" id="A0AAN6M0Z7"/>
<dbReference type="Proteomes" id="UP001280581">
    <property type="component" value="Unassembled WGS sequence"/>
</dbReference>
<name>A0AAN6M0Z7_9PLEO</name>
<evidence type="ECO:0000313" key="3">
    <source>
        <dbReference type="Proteomes" id="UP001280581"/>
    </source>
</evidence>
<organism evidence="2 3">
    <name type="scientific">Pseudopithomyces chartarum</name>
    <dbReference type="NCBI Taxonomy" id="1892770"/>
    <lineage>
        <taxon>Eukaryota</taxon>
        <taxon>Fungi</taxon>
        <taxon>Dikarya</taxon>
        <taxon>Ascomycota</taxon>
        <taxon>Pezizomycotina</taxon>
        <taxon>Dothideomycetes</taxon>
        <taxon>Pleosporomycetidae</taxon>
        <taxon>Pleosporales</taxon>
        <taxon>Massarineae</taxon>
        <taxon>Didymosphaeriaceae</taxon>
        <taxon>Pseudopithomyces</taxon>
    </lineage>
</organism>